<protein>
    <submittedName>
        <fullName evidence="1">Uncharacterized protein</fullName>
    </submittedName>
</protein>
<gene>
    <name evidence="1" type="ORF">PXEA_LOCUS27077</name>
</gene>
<comment type="caution">
    <text evidence="1">The sequence shown here is derived from an EMBL/GenBank/DDBJ whole genome shotgun (WGS) entry which is preliminary data.</text>
</comment>
<evidence type="ECO:0000313" key="2">
    <source>
        <dbReference type="Proteomes" id="UP000784294"/>
    </source>
</evidence>
<evidence type="ECO:0000313" key="1">
    <source>
        <dbReference type="EMBL" id="VEL33637.1"/>
    </source>
</evidence>
<accession>A0A448XCN0</accession>
<dbReference type="AlphaFoldDB" id="A0A448XCN0"/>
<proteinExistence type="predicted"/>
<organism evidence="1 2">
    <name type="scientific">Protopolystoma xenopodis</name>
    <dbReference type="NCBI Taxonomy" id="117903"/>
    <lineage>
        <taxon>Eukaryota</taxon>
        <taxon>Metazoa</taxon>
        <taxon>Spiralia</taxon>
        <taxon>Lophotrochozoa</taxon>
        <taxon>Platyhelminthes</taxon>
        <taxon>Monogenea</taxon>
        <taxon>Polyopisthocotylea</taxon>
        <taxon>Polystomatidea</taxon>
        <taxon>Polystomatidae</taxon>
        <taxon>Protopolystoma</taxon>
    </lineage>
</organism>
<dbReference type="EMBL" id="CAAALY010246133">
    <property type="protein sequence ID" value="VEL33637.1"/>
    <property type="molecule type" value="Genomic_DNA"/>
</dbReference>
<keyword evidence="2" id="KW-1185">Reference proteome</keyword>
<name>A0A448XCN0_9PLAT</name>
<reference evidence="1" key="1">
    <citation type="submission" date="2018-11" db="EMBL/GenBank/DDBJ databases">
        <authorList>
            <consortium name="Pathogen Informatics"/>
        </authorList>
    </citation>
    <scope>NUCLEOTIDE SEQUENCE</scope>
</reference>
<sequence>MVVTLVSTSAGSLGNAAVAVPRNLVSASFRALGLDFGPAAITGALRTSPLITRSRGVHLNTPNSTVRRFTSIGRLEACSRGWSSLINLNSVSRSLPFQPESLEPHMIKHLHNDDILNPGNWAELGQDALEMEDALAGQESDFVLRPDLTAGDHFIAWAIQIVLKLRLIELRSDSIEHEPAGLCEISHLIIRLLQPELLHQLESGIATTNTTFPKASLLSLTPDNPVALFISLNFSLSLPTYASTSLSSLLMSKCYTGGSSHFVSNVVNVGLPEAGPTSEDFSQKRLCAASCLQAVHANLLAGLVKCGSIQLALEGLSLVLGQTGKDHSIGFLSDTSMAHSNHDDLTSTTYDNISSAAAGYNHLLAMLLAATESNVSSPFVGASQSWRWFPAFWPASSRAPMSADGFIQQSERCRLILAHLIGLLTEAVVRSASRSFGRLLLKESIEAVVLGVNHQDETIKSADKKKPMSDRLSYNDLYNLPSTWPLSSSAVCFINQFMAIDFWMLDASNRDASAVASMRMPTSPLLEREMNFDHLVGWADTQASLAIGNAAEVSNLTE</sequence>
<dbReference type="Proteomes" id="UP000784294">
    <property type="component" value="Unassembled WGS sequence"/>
</dbReference>